<gene>
    <name evidence="4" type="ORF">F3Y22_tig00003721pilonHSYRG00453</name>
</gene>
<evidence type="ECO:0000256" key="3">
    <source>
        <dbReference type="PROSITE-ProRule" id="PRU00708"/>
    </source>
</evidence>
<sequence length="322" mass="36755">MYSFALNMGKSEIFISGATKLNEKDYSAFIDKIKDMMGHWEDSIALEARVSWEKICFLKSKGWLGMKDIKCWNKACLLLLVRSFFTLAPALHDVIMRWIWSAIKLGAAKVSLQRILFFEFVHNEKTCKEMAFVLAKGNNLNGFWIFLEDMSRSENGRLVTTPTVTCLIKVLGEQGYYCVVNEIDKGIEMMQKMQRMNHGIATNRLYALIIHALCEAGRVLEAKDFLFQLVAWGSIPRYYTYKLVCDALNSAGETNLIDDELHRRIREEVTTAKVAAVVAEEVFVSDAMVFAFGVSEKYCYADRKIGETSKDSDNFWGSKIKN</sequence>
<accession>A0A6A3CJ56</accession>
<dbReference type="PANTHER" id="PTHR47938">
    <property type="entry name" value="RESPIRATORY COMPLEX I CHAPERONE (CIA84), PUTATIVE (AFU_ORTHOLOGUE AFUA_2G06020)-RELATED"/>
    <property type="match status" value="1"/>
</dbReference>
<proteinExistence type="inferred from homology"/>
<comment type="similarity">
    <text evidence="1">Belongs to the PPR family. P subfamily.</text>
</comment>
<name>A0A6A3CJ56_HIBSY</name>
<dbReference type="AlphaFoldDB" id="A0A6A3CJ56"/>
<dbReference type="EMBL" id="VEPZ02000230">
    <property type="protein sequence ID" value="KAE8729380.1"/>
    <property type="molecule type" value="Genomic_DNA"/>
</dbReference>
<dbReference type="InterPro" id="IPR002885">
    <property type="entry name" value="PPR_rpt"/>
</dbReference>
<keyword evidence="5" id="KW-1185">Reference proteome</keyword>
<feature type="repeat" description="PPR" evidence="3">
    <location>
        <begin position="202"/>
        <end position="236"/>
    </location>
</feature>
<organism evidence="4 5">
    <name type="scientific">Hibiscus syriacus</name>
    <name type="common">Rose of Sharon</name>
    <dbReference type="NCBI Taxonomy" id="106335"/>
    <lineage>
        <taxon>Eukaryota</taxon>
        <taxon>Viridiplantae</taxon>
        <taxon>Streptophyta</taxon>
        <taxon>Embryophyta</taxon>
        <taxon>Tracheophyta</taxon>
        <taxon>Spermatophyta</taxon>
        <taxon>Magnoliopsida</taxon>
        <taxon>eudicotyledons</taxon>
        <taxon>Gunneridae</taxon>
        <taxon>Pentapetalae</taxon>
        <taxon>rosids</taxon>
        <taxon>malvids</taxon>
        <taxon>Malvales</taxon>
        <taxon>Malvaceae</taxon>
        <taxon>Malvoideae</taxon>
        <taxon>Hibiscus</taxon>
    </lineage>
</organism>
<dbReference type="PROSITE" id="PS51375">
    <property type="entry name" value="PPR"/>
    <property type="match status" value="1"/>
</dbReference>
<comment type="caution">
    <text evidence="4">The sequence shown here is derived from an EMBL/GenBank/DDBJ whole genome shotgun (WGS) entry which is preliminary data.</text>
</comment>
<keyword evidence="2" id="KW-0677">Repeat</keyword>
<evidence type="ECO:0000313" key="5">
    <source>
        <dbReference type="Proteomes" id="UP000436088"/>
    </source>
</evidence>
<dbReference type="Proteomes" id="UP000436088">
    <property type="component" value="Unassembled WGS sequence"/>
</dbReference>
<protein>
    <submittedName>
        <fullName evidence="4">Pentatricopeptide repeat (PPR) superfamily protein isoform 2</fullName>
    </submittedName>
</protein>
<dbReference type="Gene3D" id="1.25.40.10">
    <property type="entry name" value="Tetratricopeptide repeat domain"/>
    <property type="match status" value="1"/>
</dbReference>
<dbReference type="PANTHER" id="PTHR47938:SF35">
    <property type="entry name" value="PENTATRICOPEPTIDE REPEAT-CONTAINING PROTEIN 4, MITOCHONDRIAL-RELATED"/>
    <property type="match status" value="1"/>
</dbReference>
<dbReference type="InterPro" id="IPR011990">
    <property type="entry name" value="TPR-like_helical_dom_sf"/>
</dbReference>
<reference evidence="4" key="1">
    <citation type="submission" date="2019-09" db="EMBL/GenBank/DDBJ databases">
        <title>Draft genome information of white flower Hibiscus syriacus.</title>
        <authorList>
            <person name="Kim Y.-M."/>
        </authorList>
    </citation>
    <scope>NUCLEOTIDE SEQUENCE [LARGE SCALE GENOMIC DNA]</scope>
    <source>
        <strain evidence="4">YM2019G1</strain>
    </source>
</reference>
<evidence type="ECO:0000256" key="1">
    <source>
        <dbReference type="ARBA" id="ARBA00007626"/>
    </source>
</evidence>
<dbReference type="GO" id="GO:0003729">
    <property type="term" value="F:mRNA binding"/>
    <property type="evidence" value="ECO:0007669"/>
    <property type="project" value="TreeGrafter"/>
</dbReference>
<evidence type="ECO:0000256" key="2">
    <source>
        <dbReference type="ARBA" id="ARBA00022737"/>
    </source>
</evidence>
<evidence type="ECO:0000313" key="4">
    <source>
        <dbReference type="EMBL" id="KAE8729380.1"/>
    </source>
</evidence>